<evidence type="ECO:0000256" key="1">
    <source>
        <dbReference type="SAM" id="Phobius"/>
    </source>
</evidence>
<protein>
    <submittedName>
        <fullName evidence="2">Uncharacterized protein</fullName>
    </submittedName>
</protein>
<organism evidence="2 3">
    <name type="scientific">Rubus argutus</name>
    <name type="common">Southern blackberry</name>
    <dbReference type="NCBI Taxonomy" id="59490"/>
    <lineage>
        <taxon>Eukaryota</taxon>
        <taxon>Viridiplantae</taxon>
        <taxon>Streptophyta</taxon>
        <taxon>Embryophyta</taxon>
        <taxon>Tracheophyta</taxon>
        <taxon>Spermatophyta</taxon>
        <taxon>Magnoliopsida</taxon>
        <taxon>eudicotyledons</taxon>
        <taxon>Gunneridae</taxon>
        <taxon>Pentapetalae</taxon>
        <taxon>rosids</taxon>
        <taxon>fabids</taxon>
        <taxon>Rosales</taxon>
        <taxon>Rosaceae</taxon>
        <taxon>Rosoideae</taxon>
        <taxon>Rosoideae incertae sedis</taxon>
        <taxon>Rubus</taxon>
    </lineage>
</organism>
<dbReference type="Pfam" id="PF03140">
    <property type="entry name" value="DUF247"/>
    <property type="match status" value="1"/>
</dbReference>
<dbReference type="Proteomes" id="UP001457282">
    <property type="component" value="Unassembled WGS sequence"/>
</dbReference>
<proteinExistence type="predicted"/>
<comment type="caution">
    <text evidence="2">The sequence shown here is derived from an EMBL/GenBank/DDBJ whole genome shotgun (WGS) entry which is preliminary data.</text>
</comment>
<keyword evidence="1" id="KW-0812">Transmembrane</keyword>
<dbReference type="EMBL" id="JBEDUW010000005">
    <property type="protein sequence ID" value="KAK9926349.1"/>
    <property type="molecule type" value="Genomic_DNA"/>
</dbReference>
<accession>A0AAW1WNG5</accession>
<name>A0AAW1WNG5_RUBAR</name>
<feature type="transmembrane region" description="Helical" evidence="1">
    <location>
        <begin position="420"/>
        <end position="441"/>
    </location>
</feature>
<reference evidence="2 3" key="1">
    <citation type="journal article" date="2023" name="G3 (Bethesda)">
        <title>A chromosome-length genome assembly and annotation of blackberry (Rubus argutus, cv. 'Hillquist').</title>
        <authorList>
            <person name="Bruna T."/>
            <person name="Aryal R."/>
            <person name="Dudchenko O."/>
            <person name="Sargent D.J."/>
            <person name="Mead D."/>
            <person name="Buti M."/>
            <person name="Cavallini A."/>
            <person name="Hytonen T."/>
            <person name="Andres J."/>
            <person name="Pham M."/>
            <person name="Weisz D."/>
            <person name="Mascagni F."/>
            <person name="Usai G."/>
            <person name="Natali L."/>
            <person name="Bassil N."/>
            <person name="Fernandez G.E."/>
            <person name="Lomsadze A."/>
            <person name="Armour M."/>
            <person name="Olukolu B."/>
            <person name="Poorten T."/>
            <person name="Britton C."/>
            <person name="Davik J."/>
            <person name="Ashrafi H."/>
            <person name="Aiden E.L."/>
            <person name="Borodovsky M."/>
            <person name="Worthington M."/>
        </authorList>
    </citation>
    <scope>NUCLEOTIDE SEQUENCE [LARGE SCALE GENOMIC DNA]</scope>
    <source>
        <strain evidence="2">PI 553951</strain>
    </source>
</reference>
<evidence type="ECO:0000313" key="3">
    <source>
        <dbReference type="Proteomes" id="UP001457282"/>
    </source>
</evidence>
<dbReference type="InterPro" id="IPR004158">
    <property type="entry name" value="DUF247_pln"/>
</dbReference>
<keyword evidence="1" id="KW-1133">Transmembrane helix</keyword>
<evidence type="ECO:0000313" key="2">
    <source>
        <dbReference type="EMBL" id="KAK9926349.1"/>
    </source>
</evidence>
<sequence length="449" mass="52005">MANDGSRTINVEALEKSIEGRLCIDSPLSAKCCIFKVPEVLRRHKPEAYQPDVVSIGPLHHGSGEKFEKFEHMQNVKHWYLSKLLSRMDISVTELIERIDVVEFGTEARGFYAEPLKDLNQNDFIEMMILDGCFLLELFFRARKWYGDYSDSQVNYRILFQRLDIGNDSIFNMGCMVQYLCHDLLLLENQLPWFVLERLYSHTIGLDNPEIALTDLVLHFFSILSSLTQHCKGNFSCTSDEKILHILDLIRRSIVDPFVELKSIEKSETNLPHATLLSDAGVEFKRSNDGSIMNINFKNGKLTIPHLAIAEMTEPLFRNLIAFEQCYHDCEHKITSYALLMDNLIASKKDVHLLCKKDILGNWLSAEDAFNFFENLYTDTVVRGFCYGGLCAELNKYHKRRRHKWRARLKREYCSNPWKITSLVAAFILLGLTLLQTAYTIQQYYFPPQ</sequence>
<dbReference type="PANTHER" id="PTHR31170">
    <property type="entry name" value="BNAC04G53230D PROTEIN"/>
    <property type="match status" value="1"/>
</dbReference>
<gene>
    <name evidence="2" type="ORF">M0R45_023586</name>
</gene>
<keyword evidence="1" id="KW-0472">Membrane</keyword>
<keyword evidence="3" id="KW-1185">Reference proteome</keyword>
<dbReference type="AlphaFoldDB" id="A0AAW1WNG5"/>
<dbReference type="PANTHER" id="PTHR31170:SF17">
    <property type="match status" value="1"/>
</dbReference>